<sequence>MSSRWKILFLSYCGVILYVSSLSPKELPDGPALVSDKILHLCEYGLFGILAWGAFGVRKGVFPWGLVVLGAWFGIMDECWQDWIGKSRSADVWDAAADAVGSLLGVMVAQLFWIKR</sequence>
<evidence type="ECO:0000259" key="2">
    <source>
        <dbReference type="Pfam" id="PF04892"/>
    </source>
</evidence>
<dbReference type="PANTHER" id="PTHR28008">
    <property type="entry name" value="DOMAIN PROTEIN, PUTATIVE (AFU_ORTHOLOGUE AFUA_3G10980)-RELATED"/>
    <property type="match status" value="1"/>
</dbReference>
<reference evidence="3" key="1">
    <citation type="submission" date="2018-05" db="EMBL/GenBank/DDBJ databases">
        <authorList>
            <person name="Lanie J.A."/>
            <person name="Ng W.-L."/>
            <person name="Kazmierczak K.M."/>
            <person name="Andrzejewski T.M."/>
            <person name="Davidsen T.M."/>
            <person name="Wayne K.J."/>
            <person name="Tettelin H."/>
            <person name="Glass J.I."/>
            <person name="Rusch D."/>
            <person name="Podicherti R."/>
            <person name="Tsui H.-C.T."/>
            <person name="Winkler M.E."/>
        </authorList>
    </citation>
    <scope>NUCLEOTIDE SEQUENCE</scope>
</reference>
<evidence type="ECO:0000313" key="3">
    <source>
        <dbReference type="EMBL" id="SVB04284.1"/>
    </source>
</evidence>
<dbReference type="PANTHER" id="PTHR28008:SF1">
    <property type="entry name" value="DOMAIN PROTEIN, PUTATIVE (AFU_ORTHOLOGUE AFUA_3G10980)-RELATED"/>
    <property type="match status" value="1"/>
</dbReference>
<keyword evidence="1" id="KW-1133">Transmembrane helix</keyword>
<feature type="transmembrane region" description="Helical" evidence="1">
    <location>
        <begin position="60"/>
        <end position="75"/>
    </location>
</feature>
<keyword evidence="1" id="KW-0472">Membrane</keyword>
<proteinExistence type="predicted"/>
<feature type="domain" description="VanZ-like" evidence="2">
    <location>
        <begin position="36"/>
        <end position="112"/>
    </location>
</feature>
<dbReference type="NCBIfam" id="NF037970">
    <property type="entry name" value="vanZ_1"/>
    <property type="match status" value="1"/>
</dbReference>
<protein>
    <recommendedName>
        <fullName evidence="2">VanZ-like domain-containing protein</fullName>
    </recommendedName>
</protein>
<organism evidence="3">
    <name type="scientific">marine metagenome</name>
    <dbReference type="NCBI Taxonomy" id="408172"/>
    <lineage>
        <taxon>unclassified sequences</taxon>
        <taxon>metagenomes</taxon>
        <taxon>ecological metagenomes</taxon>
    </lineage>
</organism>
<dbReference type="AlphaFoldDB" id="A0A382ASE8"/>
<feature type="transmembrane region" description="Helical" evidence="1">
    <location>
        <begin position="95"/>
        <end position="114"/>
    </location>
</feature>
<dbReference type="EMBL" id="UINC01026579">
    <property type="protein sequence ID" value="SVB04284.1"/>
    <property type="molecule type" value="Genomic_DNA"/>
</dbReference>
<accession>A0A382ASE8</accession>
<feature type="transmembrane region" description="Helical" evidence="1">
    <location>
        <begin position="37"/>
        <end position="55"/>
    </location>
</feature>
<evidence type="ECO:0000256" key="1">
    <source>
        <dbReference type="SAM" id="Phobius"/>
    </source>
</evidence>
<dbReference type="Pfam" id="PF04892">
    <property type="entry name" value="VanZ"/>
    <property type="match status" value="1"/>
</dbReference>
<keyword evidence="1" id="KW-0812">Transmembrane</keyword>
<dbReference type="InterPro" id="IPR006976">
    <property type="entry name" value="VanZ-like"/>
</dbReference>
<gene>
    <name evidence="3" type="ORF">METZ01_LOCUS157138</name>
</gene>
<name>A0A382ASE8_9ZZZZ</name>